<accession>A0A1G7YN64</accession>
<evidence type="ECO:0000313" key="4">
    <source>
        <dbReference type="Proteomes" id="UP000199163"/>
    </source>
</evidence>
<gene>
    <name evidence="3" type="ORF">SAMN05192534_101215</name>
</gene>
<proteinExistence type="predicted"/>
<keyword evidence="4" id="KW-1185">Reference proteome</keyword>
<feature type="transmembrane region" description="Helical" evidence="2">
    <location>
        <begin position="16"/>
        <end position="38"/>
    </location>
</feature>
<dbReference type="EMBL" id="FNDK01000001">
    <property type="protein sequence ID" value="SDG97973.1"/>
    <property type="molecule type" value="Genomic_DNA"/>
</dbReference>
<dbReference type="Proteomes" id="UP000199163">
    <property type="component" value="Unassembled WGS sequence"/>
</dbReference>
<name>A0A1G7YN64_9BACI</name>
<protein>
    <submittedName>
        <fullName evidence="3">Flagellar motility protein MotE, a chaperone for MotC folding</fullName>
    </submittedName>
</protein>
<keyword evidence="1" id="KW-0175">Coiled coil</keyword>
<keyword evidence="3" id="KW-0282">Flagellum</keyword>
<dbReference type="RefSeq" id="WP_091270382.1">
    <property type="nucleotide sequence ID" value="NZ_FNDK01000001.1"/>
</dbReference>
<keyword evidence="2" id="KW-1133">Transmembrane helix</keyword>
<dbReference type="OrthoDB" id="1724615at2"/>
<keyword evidence="2" id="KW-0812">Transmembrane</keyword>
<evidence type="ECO:0000256" key="2">
    <source>
        <dbReference type="SAM" id="Phobius"/>
    </source>
</evidence>
<keyword evidence="3" id="KW-0969">Cilium</keyword>
<dbReference type="SUPFAM" id="SSF158791">
    <property type="entry name" value="MgtE N-terminal domain-like"/>
    <property type="match status" value="1"/>
</dbReference>
<keyword evidence="3" id="KW-0966">Cell projection</keyword>
<reference evidence="3 4" key="1">
    <citation type="submission" date="2016-10" db="EMBL/GenBank/DDBJ databases">
        <authorList>
            <person name="de Groot N.N."/>
        </authorList>
    </citation>
    <scope>NUCLEOTIDE SEQUENCE [LARGE SCALE GENOMIC DNA]</scope>
    <source>
        <strain evidence="3 4">DSM 21632</strain>
    </source>
</reference>
<keyword evidence="2" id="KW-0472">Membrane</keyword>
<organism evidence="3 4">
    <name type="scientific">Alteribacillus persepolensis</name>
    <dbReference type="NCBI Taxonomy" id="568899"/>
    <lineage>
        <taxon>Bacteria</taxon>
        <taxon>Bacillati</taxon>
        <taxon>Bacillota</taxon>
        <taxon>Bacilli</taxon>
        <taxon>Bacillales</taxon>
        <taxon>Bacillaceae</taxon>
        <taxon>Alteribacillus</taxon>
    </lineage>
</organism>
<evidence type="ECO:0000313" key="3">
    <source>
        <dbReference type="EMBL" id="SDG97973.1"/>
    </source>
</evidence>
<dbReference type="AlphaFoldDB" id="A0A1G7YN64"/>
<feature type="coiled-coil region" evidence="1">
    <location>
        <begin position="62"/>
        <end position="134"/>
    </location>
</feature>
<dbReference type="STRING" id="568899.SAMN05192534_101215"/>
<evidence type="ECO:0000256" key="1">
    <source>
        <dbReference type="SAM" id="Coils"/>
    </source>
</evidence>
<sequence length="189" mass="20966">MPKQTKGRKNSKWQGFLLLVVIPIVFAVVMAGILLSFAGVHVIDLGRSAAQSVPVLSSFTEEENETKEVNEVQKQAEELAGKEQEINRLALELEEKEKAIAQLEEALEEAELELEAERTDREQTSIELQELAEVYDNMSTGAAADILSELEMETVLRHMAEMDSKARAAIIGKMEPERAANVMNALEGR</sequence>